<name>A0A9P0AFW1_BEMTA</name>
<feature type="region of interest" description="Disordered" evidence="2">
    <location>
        <begin position="277"/>
        <end position="409"/>
    </location>
</feature>
<sequence>MVLKTSSIEQSIASSRLTSSRLKFFTCNVDIHLALIVLSRLPEDFQINSHFEKEEICLKVSQEAYKGCMYQVERSKLETERDATICALETERKILIEKYEKESAVMVEKLAFLDAFRSVRTIFDARSRHRVESRSSIENEQEKQETDRNTEQERSAMIEDFAAKIAQNGMEISQLTAKHAVEKERLEETIEDYKRMLFDHREKINALINTHQKTLAETDQYFGQEINSLKQEIHSLQNQLNQQIRKNVALNDELQRSNKIREELSVRLRAEREIQNKLKDAPGFQGAQSRPLQESSFGNRVSLPSPILTAAHPFDTGRTPATSFPAPSHLPPPREESGDPGVSEVTDALALQSLSSQSRTEKPKAGAPERRSFVGGRDPSALSDEENAPSYPMKIKRKKLFSEESTRCL</sequence>
<feature type="region of interest" description="Disordered" evidence="2">
    <location>
        <begin position="131"/>
        <end position="152"/>
    </location>
</feature>
<feature type="compositionally biased region" description="Low complexity" evidence="2">
    <location>
        <begin position="348"/>
        <end position="358"/>
    </location>
</feature>
<evidence type="ECO:0000256" key="2">
    <source>
        <dbReference type="SAM" id="MobiDB-lite"/>
    </source>
</evidence>
<feature type="compositionally biased region" description="Polar residues" evidence="2">
    <location>
        <begin position="286"/>
        <end position="299"/>
    </location>
</feature>
<accession>A0A9P0AFW1</accession>
<gene>
    <name evidence="3" type="ORF">BEMITA_LOCUS8481</name>
</gene>
<evidence type="ECO:0000313" key="4">
    <source>
        <dbReference type="Proteomes" id="UP001152759"/>
    </source>
</evidence>
<proteinExistence type="predicted"/>
<feature type="compositionally biased region" description="Basic and acidic residues" evidence="2">
    <location>
        <begin position="359"/>
        <end position="372"/>
    </location>
</feature>
<organism evidence="3 4">
    <name type="scientific">Bemisia tabaci</name>
    <name type="common">Sweetpotato whitefly</name>
    <name type="synonym">Aleurodes tabaci</name>
    <dbReference type="NCBI Taxonomy" id="7038"/>
    <lineage>
        <taxon>Eukaryota</taxon>
        <taxon>Metazoa</taxon>
        <taxon>Ecdysozoa</taxon>
        <taxon>Arthropoda</taxon>
        <taxon>Hexapoda</taxon>
        <taxon>Insecta</taxon>
        <taxon>Pterygota</taxon>
        <taxon>Neoptera</taxon>
        <taxon>Paraneoptera</taxon>
        <taxon>Hemiptera</taxon>
        <taxon>Sternorrhyncha</taxon>
        <taxon>Aleyrodoidea</taxon>
        <taxon>Aleyrodidae</taxon>
        <taxon>Aleyrodinae</taxon>
        <taxon>Bemisia</taxon>
    </lineage>
</organism>
<feature type="compositionally biased region" description="Basic and acidic residues" evidence="2">
    <location>
        <begin position="400"/>
        <end position="409"/>
    </location>
</feature>
<feature type="coiled-coil region" evidence="1">
    <location>
        <begin position="172"/>
        <end position="253"/>
    </location>
</feature>
<dbReference type="AlphaFoldDB" id="A0A9P0AFW1"/>
<keyword evidence="4" id="KW-1185">Reference proteome</keyword>
<evidence type="ECO:0000313" key="3">
    <source>
        <dbReference type="EMBL" id="CAH0389674.1"/>
    </source>
</evidence>
<protein>
    <submittedName>
        <fullName evidence="3">Uncharacterized protein</fullName>
    </submittedName>
</protein>
<evidence type="ECO:0000256" key="1">
    <source>
        <dbReference type="SAM" id="Coils"/>
    </source>
</evidence>
<dbReference type="EMBL" id="OU963866">
    <property type="protein sequence ID" value="CAH0389674.1"/>
    <property type="molecule type" value="Genomic_DNA"/>
</dbReference>
<keyword evidence="1" id="KW-0175">Coiled coil</keyword>
<dbReference type="Proteomes" id="UP001152759">
    <property type="component" value="Chromosome 5"/>
</dbReference>
<reference evidence="3" key="1">
    <citation type="submission" date="2021-12" db="EMBL/GenBank/DDBJ databases">
        <authorList>
            <person name="King R."/>
        </authorList>
    </citation>
    <scope>NUCLEOTIDE SEQUENCE</scope>
</reference>